<dbReference type="OrthoDB" id="9793489at2"/>
<sequence>MKKLFLIIVLCTLGIGAFAQEPDTALYKEIVTVQSENQVKLSLEQLASYVGDYELKEGFSIKFYIKGGDFMSQATGQDAHFMIAQGNHKFIPADFPSVATFVANEEGVFDKLIITQSGRDFEFNRVD</sequence>
<keyword evidence="1" id="KW-0732">Signal</keyword>
<evidence type="ECO:0000256" key="1">
    <source>
        <dbReference type="SAM" id="SignalP"/>
    </source>
</evidence>
<dbReference type="RefSeq" id="WP_121918539.1">
    <property type="nucleotide sequence ID" value="NZ_REFV01000019.1"/>
</dbReference>
<dbReference type="Proteomes" id="UP000281985">
    <property type="component" value="Unassembled WGS sequence"/>
</dbReference>
<gene>
    <name evidence="2" type="ORF">EAX61_15040</name>
</gene>
<protein>
    <recommendedName>
        <fullName evidence="4">DUF3471 domain-containing protein</fullName>
    </recommendedName>
</protein>
<organism evidence="2 3">
    <name type="scientific">Dokdonia sinensis</name>
    <dbReference type="NCBI Taxonomy" id="2479847"/>
    <lineage>
        <taxon>Bacteria</taxon>
        <taxon>Pseudomonadati</taxon>
        <taxon>Bacteroidota</taxon>
        <taxon>Flavobacteriia</taxon>
        <taxon>Flavobacteriales</taxon>
        <taxon>Flavobacteriaceae</taxon>
        <taxon>Dokdonia</taxon>
    </lineage>
</organism>
<dbReference type="AlphaFoldDB" id="A0A3M0G262"/>
<evidence type="ECO:0008006" key="4">
    <source>
        <dbReference type="Google" id="ProtNLM"/>
    </source>
</evidence>
<name>A0A3M0G262_9FLAO</name>
<evidence type="ECO:0000313" key="3">
    <source>
        <dbReference type="Proteomes" id="UP000281985"/>
    </source>
</evidence>
<keyword evidence="3" id="KW-1185">Reference proteome</keyword>
<dbReference type="EMBL" id="REFV01000019">
    <property type="protein sequence ID" value="RMB56272.1"/>
    <property type="molecule type" value="Genomic_DNA"/>
</dbReference>
<evidence type="ECO:0000313" key="2">
    <source>
        <dbReference type="EMBL" id="RMB56272.1"/>
    </source>
</evidence>
<feature type="chain" id="PRO_5018204516" description="DUF3471 domain-containing protein" evidence="1">
    <location>
        <begin position="20"/>
        <end position="127"/>
    </location>
</feature>
<proteinExistence type="predicted"/>
<comment type="caution">
    <text evidence="2">The sequence shown here is derived from an EMBL/GenBank/DDBJ whole genome shotgun (WGS) entry which is preliminary data.</text>
</comment>
<reference evidence="2 3" key="1">
    <citation type="submission" date="2018-10" db="EMBL/GenBank/DDBJ databases">
        <title>Dokdonia luteus sp. nov., isolated from sea water.</title>
        <authorList>
            <person name="Zhou L.Y."/>
            <person name="Du Z.J."/>
        </authorList>
    </citation>
    <scope>NUCLEOTIDE SEQUENCE [LARGE SCALE GENOMIC DNA]</scope>
    <source>
        <strain evidence="2 3">SH27</strain>
    </source>
</reference>
<accession>A0A3M0G262</accession>
<feature type="signal peptide" evidence="1">
    <location>
        <begin position="1"/>
        <end position="19"/>
    </location>
</feature>